<dbReference type="Proteomes" id="UP001139125">
    <property type="component" value="Unassembled WGS sequence"/>
</dbReference>
<dbReference type="PIRSF" id="PIRSF018005">
    <property type="entry name" value="UCP018005"/>
    <property type="match status" value="1"/>
</dbReference>
<evidence type="ECO:0000313" key="5">
    <source>
        <dbReference type="Proteomes" id="UP001139125"/>
    </source>
</evidence>
<dbReference type="Pfam" id="PF10017">
    <property type="entry name" value="Methyltransf_33"/>
    <property type="match status" value="1"/>
</dbReference>
<dbReference type="PANTHER" id="PTHR43397">
    <property type="entry name" value="ERGOTHIONEINE BIOSYNTHESIS PROTEIN 1"/>
    <property type="match status" value="1"/>
</dbReference>
<feature type="domain" description="Histidine-specific methyltransferase SAM-dependent" evidence="3">
    <location>
        <begin position="10"/>
        <end position="309"/>
    </location>
</feature>
<proteinExistence type="predicted"/>
<dbReference type="PANTHER" id="PTHR43397:SF1">
    <property type="entry name" value="ERGOTHIONEINE BIOSYNTHESIS PROTEIN 1"/>
    <property type="match status" value="1"/>
</dbReference>
<dbReference type="GO" id="GO:0052706">
    <property type="term" value="F:L-histidine N(alpha)-methyltransferase activity"/>
    <property type="evidence" value="ECO:0007669"/>
    <property type="project" value="UniProtKB-EC"/>
</dbReference>
<dbReference type="GO" id="GO:0032259">
    <property type="term" value="P:methylation"/>
    <property type="evidence" value="ECO:0007669"/>
    <property type="project" value="UniProtKB-KW"/>
</dbReference>
<dbReference type="AlphaFoldDB" id="A0A9X2RDW0"/>
<dbReference type="InterPro" id="IPR017804">
    <property type="entry name" value="MeTrfase_EgtD-like"/>
</dbReference>
<gene>
    <name evidence="4" type="primary">egtD</name>
    <name evidence="4" type="ORF">NM125_07835</name>
</gene>
<comment type="caution">
    <text evidence="4">The sequence shown here is derived from an EMBL/GenBank/DDBJ whole genome shotgun (WGS) entry which is preliminary data.</text>
</comment>
<name>A0A9X2RDW0_9BACT</name>
<evidence type="ECO:0000256" key="1">
    <source>
        <dbReference type="ARBA" id="ARBA00022603"/>
    </source>
</evidence>
<evidence type="ECO:0000259" key="3">
    <source>
        <dbReference type="Pfam" id="PF10017"/>
    </source>
</evidence>
<keyword evidence="5" id="KW-1185">Reference proteome</keyword>
<dbReference type="InterPro" id="IPR029063">
    <property type="entry name" value="SAM-dependent_MTases_sf"/>
</dbReference>
<dbReference type="InterPro" id="IPR019257">
    <property type="entry name" value="MeTrfase_dom"/>
</dbReference>
<reference evidence="4" key="1">
    <citation type="submission" date="2022-06" db="EMBL/GenBank/DDBJ databases">
        <title>Gracilimonas sp. CAU 1638 isolated from sea sediment.</title>
        <authorList>
            <person name="Kim W."/>
        </authorList>
    </citation>
    <scope>NUCLEOTIDE SEQUENCE</scope>
    <source>
        <strain evidence="4">CAU 1638</strain>
    </source>
</reference>
<dbReference type="NCBIfam" id="TIGR03438">
    <property type="entry name" value="egtD_ergothio"/>
    <property type="match status" value="1"/>
</dbReference>
<protein>
    <submittedName>
        <fullName evidence="4">L-histidine N(Alpha)-methyltransferase</fullName>
        <ecNumber evidence="4">2.1.1.44</ecNumber>
    </submittedName>
</protein>
<dbReference type="Gene3D" id="3.40.50.150">
    <property type="entry name" value="Vaccinia Virus protein VP39"/>
    <property type="match status" value="1"/>
</dbReference>
<dbReference type="InterPro" id="IPR051128">
    <property type="entry name" value="EgtD_Methyltrsf_superfamily"/>
</dbReference>
<dbReference type="EC" id="2.1.1.44" evidence="4"/>
<dbReference type="RefSeq" id="WP_255134356.1">
    <property type="nucleotide sequence ID" value="NZ_JANDBC010000001.1"/>
</dbReference>
<evidence type="ECO:0000313" key="4">
    <source>
        <dbReference type="EMBL" id="MCP9291490.1"/>
    </source>
</evidence>
<dbReference type="InterPro" id="IPR035094">
    <property type="entry name" value="EgtD"/>
</dbReference>
<dbReference type="EMBL" id="JANDBC010000001">
    <property type="protein sequence ID" value="MCP9291490.1"/>
    <property type="molecule type" value="Genomic_DNA"/>
</dbReference>
<sequence>MTKVKERKSMRDEVLYGLTGPQKSLPSKYFYDERGSKIFDEITELEEYYPTRTERDILKQNVEEIGCHLGDEVILIEPGSGSSDKTRILLKGLNNIAGYIPIDISGEYLFSVASELQKAFPEITIEPLQADYTHSINLPDSLPEGRKVVFFPGSTIGNFKRDTVDRFLAVVADIVGREGAFLIGVDLKKEVEVLLAAYNDSKGVTAAFNRNILRHINRELGTDFDPDLFDHKAIWNEEESRIEMHLVCKEDHEVVVNGTCISFRKGECIHTENSHKYTLEEFGEIVSPWFEVKKVWTDEKDWFSLQYLEPK</sequence>
<accession>A0A9X2RDW0</accession>
<evidence type="ECO:0000256" key="2">
    <source>
        <dbReference type="ARBA" id="ARBA00022679"/>
    </source>
</evidence>
<keyword evidence="1 4" id="KW-0489">Methyltransferase</keyword>
<organism evidence="4 5">
    <name type="scientific">Gracilimonas sediminicola</name>
    <dbReference type="NCBI Taxonomy" id="2952158"/>
    <lineage>
        <taxon>Bacteria</taxon>
        <taxon>Pseudomonadati</taxon>
        <taxon>Balneolota</taxon>
        <taxon>Balneolia</taxon>
        <taxon>Balneolales</taxon>
        <taxon>Balneolaceae</taxon>
        <taxon>Gracilimonas</taxon>
    </lineage>
</organism>
<keyword evidence="2 4" id="KW-0808">Transferase</keyword>